<dbReference type="InterPro" id="IPR029058">
    <property type="entry name" value="AB_hydrolase_fold"/>
</dbReference>
<feature type="domain" description="Phospholipase/carboxylesterase/thioesterase" evidence="10">
    <location>
        <begin position="13"/>
        <end position="243"/>
    </location>
</feature>
<dbReference type="Proteomes" id="UP000262825">
    <property type="component" value="Unassembled WGS sequence"/>
</dbReference>
<dbReference type="Gene3D" id="3.40.50.1820">
    <property type="entry name" value="alpha/beta hydrolase"/>
    <property type="match status" value="1"/>
</dbReference>
<dbReference type="GO" id="GO:0052689">
    <property type="term" value="F:carboxylic ester hydrolase activity"/>
    <property type="evidence" value="ECO:0007669"/>
    <property type="project" value="UniProtKB-KW"/>
</dbReference>
<evidence type="ECO:0000256" key="9">
    <source>
        <dbReference type="ARBA" id="ARBA00047337"/>
    </source>
</evidence>
<evidence type="ECO:0000259" key="10">
    <source>
        <dbReference type="Pfam" id="PF02230"/>
    </source>
</evidence>
<dbReference type="InterPro" id="IPR050565">
    <property type="entry name" value="LYPA1-2/EST-like"/>
</dbReference>
<evidence type="ECO:0000256" key="8">
    <source>
        <dbReference type="ARBA" id="ARBA00031195"/>
    </source>
</evidence>
<gene>
    <name evidence="11" type="ORF">SCODWIG_01227</name>
</gene>
<accession>A0A376B449</accession>
<dbReference type="EC" id="3.1.2.22" evidence="2"/>
<evidence type="ECO:0000256" key="7">
    <source>
        <dbReference type="ARBA" id="ARBA00029392"/>
    </source>
</evidence>
<dbReference type="InterPro" id="IPR003140">
    <property type="entry name" value="PLipase/COase/thioEstase"/>
</dbReference>
<dbReference type="VEuPathDB" id="FungiDB:SCODWIG_01227"/>
<sequence length="246" mass="27256">MTSRLVRIPSLVTPASSTLIFLHGLGDSGDGWVSLARYLQVEFPKIFNKTQFVFPTAPVINVTVNNNFPMNAWFDLYEFGSSGNFNFESIENQYPKRDTEGFIKSLDYINELIDEQVNKYGIDPSKIVIGGFSQGAALSLAISLTAKKKIGGILSLSGFPVLPIPKAKTLLSDSGAVNLNTPTFHGHGDVDPVIPLMLARYSKEYYVHQVGSLTNYTLREYNGMAHSTCDEELKDIADFLQKVYQD</sequence>
<comment type="function">
    <text evidence="7">Hydrolyzes fatty acids from S-acylated cysteine residues in proteins with a strong preference for palmitoylated G-alpha proteins over other acyl substrates. Mediates the deacylation of G-alpha proteins such as GPA1 in vivo, but has weak or no activity toward palmitoylated Ras proteins. Has weak lysophospholipase activity in vitro; however such activity may not exist in vivo.</text>
</comment>
<dbReference type="AlphaFoldDB" id="A0A376B449"/>
<dbReference type="PANTHER" id="PTHR10655:SF17">
    <property type="entry name" value="LYSOPHOSPHOLIPASE-LIKE PROTEIN 1"/>
    <property type="match status" value="1"/>
</dbReference>
<evidence type="ECO:0000313" key="12">
    <source>
        <dbReference type="Proteomes" id="UP000262825"/>
    </source>
</evidence>
<keyword evidence="6" id="KW-0443">Lipid metabolism</keyword>
<organism evidence="11 12">
    <name type="scientific">Saccharomycodes ludwigii</name>
    <dbReference type="NCBI Taxonomy" id="36035"/>
    <lineage>
        <taxon>Eukaryota</taxon>
        <taxon>Fungi</taxon>
        <taxon>Dikarya</taxon>
        <taxon>Ascomycota</taxon>
        <taxon>Saccharomycotina</taxon>
        <taxon>Saccharomycetes</taxon>
        <taxon>Saccharomycodales</taxon>
        <taxon>Saccharomycodaceae</taxon>
        <taxon>Saccharomycodes</taxon>
    </lineage>
</organism>
<evidence type="ECO:0000256" key="2">
    <source>
        <dbReference type="ARBA" id="ARBA00012423"/>
    </source>
</evidence>
<evidence type="ECO:0000256" key="4">
    <source>
        <dbReference type="ARBA" id="ARBA00022487"/>
    </source>
</evidence>
<reference evidence="12" key="1">
    <citation type="submission" date="2018-06" db="EMBL/GenBank/DDBJ databases">
        <authorList>
            <person name="Guldener U."/>
        </authorList>
    </citation>
    <scope>NUCLEOTIDE SEQUENCE [LARGE SCALE GENOMIC DNA]</scope>
    <source>
        <strain evidence="12">UTAD17</strain>
    </source>
</reference>
<comment type="catalytic activity">
    <reaction evidence="9">
        <text>S-hexadecanoyl-L-cysteinyl-[protein] + H2O = L-cysteinyl-[protein] + hexadecanoate + H(+)</text>
        <dbReference type="Rhea" id="RHEA:19233"/>
        <dbReference type="Rhea" id="RHEA-COMP:10131"/>
        <dbReference type="Rhea" id="RHEA-COMP:11032"/>
        <dbReference type="ChEBI" id="CHEBI:7896"/>
        <dbReference type="ChEBI" id="CHEBI:15377"/>
        <dbReference type="ChEBI" id="CHEBI:15378"/>
        <dbReference type="ChEBI" id="CHEBI:29950"/>
        <dbReference type="ChEBI" id="CHEBI:74151"/>
        <dbReference type="EC" id="3.1.2.22"/>
    </reaction>
</comment>
<dbReference type="PANTHER" id="PTHR10655">
    <property type="entry name" value="LYSOPHOSPHOLIPASE-RELATED"/>
    <property type="match status" value="1"/>
</dbReference>
<protein>
    <recommendedName>
        <fullName evidence="3">Acyl-protein thioesterase 1</fullName>
        <ecNumber evidence="2">3.1.2.22</ecNumber>
    </recommendedName>
    <alternativeName>
        <fullName evidence="8">Palmitoyl-protein hydrolase</fullName>
    </alternativeName>
</protein>
<dbReference type="GO" id="GO:0005737">
    <property type="term" value="C:cytoplasm"/>
    <property type="evidence" value="ECO:0007669"/>
    <property type="project" value="TreeGrafter"/>
</dbReference>
<name>A0A376B449_9ASCO</name>
<evidence type="ECO:0000256" key="3">
    <source>
        <dbReference type="ARBA" id="ARBA00014923"/>
    </source>
</evidence>
<dbReference type="GO" id="GO:0006631">
    <property type="term" value="P:fatty acid metabolic process"/>
    <property type="evidence" value="ECO:0007669"/>
    <property type="project" value="UniProtKB-KW"/>
</dbReference>
<dbReference type="Pfam" id="PF02230">
    <property type="entry name" value="Abhydrolase_2"/>
    <property type="match status" value="1"/>
</dbReference>
<evidence type="ECO:0000256" key="1">
    <source>
        <dbReference type="ARBA" id="ARBA00006499"/>
    </source>
</evidence>
<proteinExistence type="inferred from homology"/>
<keyword evidence="5" id="KW-0378">Hydrolase</keyword>
<dbReference type="GO" id="GO:0008474">
    <property type="term" value="F:palmitoyl-(protein) hydrolase activity"/>
    <property type="evidence" value="ECO:0007669"/>
    <property type="project" value="UniProtKB-EC"/>
</dbReference>
<keyword evidence="4" id="KW-0719">Serine esterase</keyword>
<keyword evidence="6" id="KW-0276">Fatty acid metabolism</keyword>
<evidence type="ECO:0000313" key="11">
    <source>
        <dbReference type="EMBL" id="SSD59466.1"/>
    </source>
</evidence>
<evidence type="ECO:0000256" key="6">
    <source>
        <dbReference type="ARBA" id="ARBA00022832"/>
    </source>
</evidence>
<comment type="similarity">
    <text evidence="1">Belongs to the AB hydrolase superfamily. AB hydrolase 2 family.</text>
</comment>
<keyword evidence="12" id="KW-1185">Reference proteome</keyword>
<dbReference type="EMBL" id="UFAJ01000146">
    <property type="protein sequence ID" value="SSD59466.1"/>
    <property type="molecule type" value="Genomic_DNA"/>
</dbReference>
<dbReference type="SUPFAM" id="SSF53474">
    <property type="entry name" value="alpha/beta-Hydrolases"/>
    <property type="match status" value="1"/>
</dbReference>
<evidence type="ECO:0000256" key="5">
    <source>
        <dbReference type="ARBA" id="ARBA00022801"/>
    </source>
</evidence>